<dbReference type="PROSITE" id="PS50928">
    <property type="entry name" value="ABC_TM1"/>
    <property type="match status" value="1"/>
</dbReference>
<comment type="similarity">
    <text evidence="7">Belongs to the binding-protein-dependent transport system permease family.</text>
</comment>
<comment type="caution">
    <text evidence="9">The sequence shown here is derived from an EMBL/GenBank/DDBJ whole genome shotgun (WGS) entry which is preliminary data.</text>
</comment>
<gene>
    <name evidence="9" type="ORF">ICC18_22850</name>
</gene>
<evidence type="ECO:0000313" key="10">
    <source>
        <dbReference type="Proteomes" id="UP000650466"/>
    </source>
</evidence>
<keyword evidence="6 7" id="KW-0472">Membrane</keyword>
<evidence type="ECO:0000256" key="7">
    <source>
        <dbReference type="RuleBase" id="RU363032"/>
    </source>
</evidence>
<dbReference type="RefSeq" id="WP_188176742.1">
    <property type="nucleotide sequence ID" value="NZ_JACVVD010000009.1"/>
</dbReference>
<dbReference type="PANTHER" id="PTHR43744">
    <property type="entry name" value="ABC TRANSPORTER PERMEASE PROTEIN MG189-RELATED-RELATED"/>
    <property type="match status" value="1"/>
</dbReference>
<evidence type="ECO:0000256" key="6">
    <source>
        <dbReference type="ARBA" id="ARBA00023136"/>
    </source>
</evidence>
<evidence type="ECO:0000256" key="4">
    <source>
        <dbReference type="ARBA" id="ARBA00022692"/>
    </source>
</evidence>
<accession>A0A926KTC9</accession>
<reference evidence="9" key="1">
    <citation type="submission" date="2020-09" db="EMBL/GenBank/DDBJ databases">
        <title>Draft Genome Sequence of Paenibacillus sp. WST5.</title>
        <authorList>
            <person name="Bao Z."/>
        </authorList>
    </citation>
    <scope>NUCLEOTIDE SEQUENCE</scope>
    <source>
        <strain evidence="9">WST5</strain>
    </source>
</reference>
<dbReference type="InterPro" id="IPR035906">
    <property type="entry name" value="MetI-like_sf"/>
</dbReference>
<dbReference type="InterPro" id="IPR000515">
    <property type="entry name" value="MetI-like"/>
</dbReference>
<feature type="transmembrane region" description="Helical" evidence="7">
    <location>
        <begin position="142"/>
        <end position="160"/>
    </location>
</feature>
<keyword evidence="4 7" id="KW-0812">Transmembrane</keyword>
<dbReference type="PANTHER" id="PTHR43744:SF9">
    <property type="entry name" value="POLYGALACTURONAN_RHAMNOGALACTURONAN TRANSPORT SYSTEM PERMEASE PROTEIN YTCP"/>
    <property type="match status" value="1"/>
</dbReference>
<feature type="transmembrane region" description="Helical" evidence="7">
    <location>
        <begin position="255"/>
        <end position="272"/>
    </location>
</feature>
<name>A0A926KTC9_9BACL</name>
<dbReference type="CDD" id="cd06261">
    <property type="entry name" value="TM_PBP2"/>
    <property type="match status" value="1"/>
</dbReference>
<evidence type="ECO:0000256" key="1">
    <source>
        <dbReference type="ARBA" id="ARBA00004651"/>
    </source>
</evidence>
<keyword evidence="10" id="KW-1185">Reference proteome</keyword>
<evidence type="ECO:0000256" key="5">
    <source>
        <dbReference type="ARBA" id="ARBA00022989"/>
    </source>
</evidence>
<feature type="transmembrane region" description="Helical" evidence="7">
    <location>
        <begin position="181"/>
        <end position="203"/>
    </location>
</feature>
<keyword evidence="5 7" id="KW-1133">Transmembrane helix</keyword>
<dbReference type="EMBL" id="JACVVD010000009">
    <property type="protein sequence ID" value="MBD0382953.1"/>
    <property type="molecule type" value="Genomic_DNA"/>
</dbReference>
<dbReference type="GO" id="GO:0055085">
    <property type="term" value="P:transmembrane transport"/>
    <property type="evidence" value="ECO:0007669"/>
    <property type="project" value="InterPro"/>
</dbReference>
<feature type="domain" description="ABC transmembrane type-1" evidence="8">
    <location>
        <begin position="73"/>
        <end position="271"/>
    </location>
</feature>
<organism evidence="9 10">
    <name type="scientific">Paenibacillus sedimenti</name>
    <dbReference type="NCBI Taxonomy" id="2770274"/>
    <lineage>
        <taxon>Bacteria</taxon>
        <taxon>Bacillati</taxon>
        <taxon>Bacillota</taxon>
        <taxon>Bacilli</taxon>
        <taxon>Bacillales</taxon>
        <taxon>Paenibacillaceae</taxon>
        <taxon>Paenibacillus</taxon>
    </lineage>
</organism>
<dbReference type="SUPFAM" id="SSF161098">
    <property type="entry name" value="MetI-like"/>
    <property type="match status" value="1"/>
</dbReference>
<dbReference type="Proteomes" id="UP000650466">
    <property type="component" value="Unassembled WGS sequence"/>
</dbReference>
<proteinExistence type="inferred from homology"/>
<protein>
    <submittedName>
        <fullName evidence="9">Carbohydrate ABC transporter permease</fullName>
    </submittedName>
</protein>
<sequence>MKISSGEKVFQVFLIGFITLLCICMIYPFIHVLSISFSTSTEALRQGMHWYPREISLYAWDRVLADKNIWLALWNTVFRTVVGTFLTILFMSMAAYPLSKKYLPHRNFYMMFIVITMFFSGGLIPTYLLVKSLGFIDSRWSLIIPALISTYSLLILRNFFMSLPEELEDSAKIDGASELRILFTIVIPLSKPVLATLALWSAVGHWNAWFDALMYLQDQKLFVLQTFLRRLVITTEGDPLLPISTEFDTQETVKAAAIMFTALPILIVYPFIQKYFVKGTLVGSVKG</sequence>
<evidence type="ECO:0000256" key="3">
    <source>
        <dbReference type="ARBA" id="ARBA00022475"/>
    </source>
</evidence>
<dbReference type="Pfam" id="PF00528">
    <property type="entry name" value="BPD_transp_1"/>
    <property type="match status" value="1"/>
</dbReference>
<feature type="transmembrane region" description="Helical" evidence="7">
    <location>
        <begin position="77"/>
        <end position="96"/>
    </location>
</feature>
<dbReference type="AlphaFoldDB" id="A0A926KTC9"/>
<feature type="transmembrane region" description="Helical" evidence="7">
    <location>
        <begin position="12"/>
        <end position="30"/>
    </location>
</feature>
<evidence type="ECO:0000313" key="9">
    <source>
        <dbReference type="EMBL" id="MBD0382953.1"/>
    </source>
</evidence>
<dbReference type="Gene3D" id="1.10.3720.10">
    <property type="entry name" value="MetI-like"/>
    <property type="match status" value="1"/>
</dbReference>
<dbReference type="GO" id="GO:0005886">
    <property type="term" value="C:plasma membrane"/>
    <property type="evidence" value="ECO:0007669"/>
    <property type="project" value="UniProtKB-SubCell"/>
</dbReference>
<comment type="subcellular location">
    <subcellularLocation>
        <location evidence="1 7">Cell membrane</location>
        <topology evidence="1 7">Multi-pass membrane protein</topology>
    </subcellularLocation>
</comment>
<feature type="transmembrane region" description="Helical" evidence="7">
    <location>
        <begin position="108"/>
        <end position="130"/>
    </location>
</feature>
<keyword evidence="2 7" id="KW-0813">Transport</keyword>
<keyword evidence="3" id="KW-1003">Cell membrane</keyword>
<evidence type="ECO:0000259" key="8">
    <source>
        <dbReference type="PROSITE" id="PS50928"/>
    </source>
</evidence>
<evidence type="ECO:0000256" key="2">
    <source>
        <dbReference type="ARBA" id="ARBA00022448"/>
    </source>
</evidence>